<reference evidence="13 14" key="1">
    <citation type="submission" date="2021-06" db="EMBL/GenBank/DDBJ databases">
        <title>Bacillus sp. RD4P76, an endophyte from a halophyte.</title>
        <authorList>
            <person name="Sun J.-Q."/>
        </authorList>
    </citation>
    <scope>NUCLEOTIDE SEQUENCE [LARGE SCALE GENOMIC DNA]</scope>
    <source>
        <strain evidence="13 14">CGMCC 1.15917</strain>
    </source>
</reference>
<sequence length="716" mass="81689">MKRNGKVLVIGGIVLGILLITIYFFYQGNSTNSEQEINDLDQSQKQSDKAEDHDLNIIAHYDFEDNTFQGWVPRQANLEIIEGVSMTGSYSLLTTGRTESWQGPSIDVLPILEKSAVYEITLWVKRKNADESSNVKVSIETVVGGNQDWHTISETVVHDKEWTELTGEFSYVNEPSELLLYVESELENDEYYIDDILIKQTSAPDETPASTESIQTNFEDGTSEGWSPRIGEEALNVTDTDSKEGSYSLLTENRANPYSGPALEITNYMVRGGSYELSVWVKLAPEQQASEMRLSIQRGSGDTASYDTVSTHNNVTSEEWVELAATYDLAYDVNPITVYVETVEGTTPFFIDNFQLKPQATADILPIQHEIPALKEVFEDYFDMGAAVELNHLNGPHQEILDKHFNSIVAENVMKPETIQPTEGNFNWAQADAMFDYAEEKGKLVRFHTLVWHSQTPDWFFMDAVGDPMVVDGEILKPENLEENKALLLERMETHVRSVVERYKGRVDSWDVVNEVIDPNELDGFRKSEYYLITGTDFIHRAFEIVAEMDPDSKLFYNDYNSHQPAKRDFIYDMVVDMLNNGIRVDGIGHQTHINLEYPSIQYIRESIVKFADLGLDNQITELDIDIYTNDTEAFGSADEIPEEMLTLQAIRYQELFTVFRELGDHISNVTFWGIADDHSWLHNRPIPRRNAPFVFDEQLQAKESFWSIINLEHTP</sequence>
<keyword evidence="11" id="KW-1133">Transmembrane helix</keyword>
<dbReference type="EMBL" id="JAHQCS010000119">
    <property type="protein sequence ID" value="MBU9712965.1"/>
    <property type="molecule type" value="Genomic_DNA"/>
</dbReference>
<dbReference type="PANTHER" id="PTHR31490:SF90">
    <property type="entry name" value="ENDO-1,4-BETA-XYLANASE A"/>
    <property type="match status" value="1"/>
</dbReference>
<dbReference type="InterPro" id="IPR003305">
    <property type="entry name" value="CenC_carb-bd"/>
</dbReference>
<evidence type="ECO:0000256" key="10">
    <source>
        <dbReference type="SAM" id="MobiDB-lite"/>
    </source>
</evidence>
<keyword evidence="8" id="KW-0624">Polysaccharide degradation</keyword>
<dbReference type="InterPro" id="IPR044846">
    <property type="entry name" value="GH10"/>
</dbReference>
<dbReference type="PROSITE" id="PS00591">
    <property type="entry name" value="GH10_1"/>
    <property type="match status" value="1"/>
</dbReference>
<keyword evidence="7" id="KW-0326">Glycosidase</keyword>
<dbReference type="RefSeq" id="WP_217067138.1">
    <property type="nucleotide sequence ID" value="NZ_JAHQCS010000119.1"/>
</dbReference>
<gene>
    <name evidence="13" type="ORF">KS419_14640</name>
</gene>
<name>A0ABS6JHV5_9BACI</name>
<keyword evidence="6" id="KW-0119">Carbohydrate metabolism</keyword>
<evidence type="ECO:0000313" key="13">
    <source>
        <dbReference type="EMBL" id="MBU9712965.1"/>
    </source>
</evidence>
<keyword evidence="14" id="KW-1185">Reference proteome</keyword>
<keyword evidence="5" id="KW-0378">Hydrolase</keyword>
<dbReference type="SMART" id="SM00633">
    <property type="entry name" value="Glyco_10"/>
    <property type="match status" value="1"/>
</dbReference>
<feature type="active site" description="Nucleophile" evidence="9">
    <location>
        <position position="622"/>
    </location>
</feature>
<dbReference type="Proteomes" id="UP000784880">
    <property type="component" value="Unassembled WGS sequence"/>
</dbReference>
<keyword evidence="11" id="KW-0812">Transmembrane</keyword>
<accession>A0ABS6JHV5</accession>
<comment type="catalytic activity">
    <reaction evidence="1">
        <text>Endohydrolysis of (1-&gt;4)-beta-D-xylosidic linkages in xylans.</text>
        <dbReference type="EC" id="3.2.1.8"/>
    </reaction>
</comment>
<dbReference type="Pfam" id="PF00331">
    <property type="entry name" value="Glyco_hydro_10"/>
    <property type="match status" value="1"/>
</dbReference>
<comment type="caution">
    <text evidence="13">The sequence shown here is derived from an EMBL/GenBank/DDBJ whole genome shotgun (WGS) entry which is preliminary data.</text>
</comment>
<dbReference type="EC" id="3.2.1.8" evidence="3"/>
<evidence type="ECO:0000256" key="1">
    <source>
        <dbReference type="ARBA" id="ARBA00000681"/>
    </source>
</evidence>
<dbReference type="PROSITE" id="PS51760">
    <property type="entry name" value="GH10_2"/>
    <property type="match status" value="1"/>
</dbReference>
<feature type="compositionally biased region" description="Polar residues" evidence="10">
    <location>
        <begin position="203"/>
        <end position="220"/>
    </location>
</feature>
<evidence type="ECO:0000256" key="6">
    <source>
        <dbReference type="ARBA" id="ARBA00023277"/>
    </source>
</evidence>
<evidence type="ECO:0000256" key="4">
    <source>
        <dbReference type="ARBA" id="ARBA00022651"/>
    </source>
</evidence>
<evidence type="ECO:0000256" key="11">
    <source>
        <dbReference type="SAM" id="Phobius"/>
    </source>
</evidence>
<proteinExistence type="predicted"/>
<keyword evidence="11" id="KW-0472">Membrane</keyword>
<evidence type="ECO:0000313" key="14">
    <source>
        <dbReference type="Proteomes" id="UP000784880"/>
    </source>
</evidence>
<evidence type="ECO:0000259" key="12">
    <source>
        <dbReference type="PROSITE" id="PS51760"/>
    </source>
</evidence>
<protein>
    <recommendedName>
        <fullName evidence="3">endo-1,4-beta-xylanase</fullName>
        <ecNumber evidence="3">3.2.1.8</ecNumber>
    </recommendedName>
</protein>
<dbReference type="InterPro" id="IPR001000">
    <property type="entry name" value="GH10_dom"/>
</dbReference>
<feature type="region of interest" description="Disordered" evidence="10">
    <location>
        <begin position="203"/>
        <end position="229"/>
    </location>
</feature>
<comment type="pathway">
    <text evidence="2">Glycan degradation; xylan degradation.</text>
</comment>
<feature type="domain" description="GH10" evidence="12">
    <location>
        <begin position="368"/>
        <end position="712"/>
    </location>
</feature>
<keyword evidence="4" id="KW-0858">Xylan degradation</keyword>
<evidence type="ECO:0000256" key="9">
    <source>
        <dbReference type="PROSITE-ProRule" id="PRU10061"/>
    </source>
</evidence>
<dbReference type="Pfam" id="PF02018">
    <property type="entry name" value="CBM_4_9"/>
    <property type="match status" value="2"/>
</dbReference>
<evidence type="ECO:0000256" key="5">
    <source>
        <dbReference type="ARBA" id="ARBA00022801"/>
    </source>
</evidence>
<evidence type="ECO:0000256" key="2">
    <source>
        <dbReference type="ARBA" id="ARBA00004851"/>
    </source>
</evidence>
<dbReference type="InterPro" id="IPR031158">
    <property type="entry name" value="GH10_AS"/>
</dbReference>
<evidence type="ECO:0000256" key="8">
    <source>
        <dbReference type="ARBA" id="ARBA00023326"/>
    </source>
</evidence>
<evidence type="ECO:0000256" key="7">
    <source>
        <dbReference type="ARBA" id="ARBA00023295"/>
    </source>
</evidence>
<organism evidence="13 14">
    <name type="scientific">Evansella tamaricis</name>
    <dbReference type="NCBI Taxonomy" id="2069301"/>
    <lineage>
        <taxon>Bacteria</taxon>
        <taxon>Bacillati</taxon>
        <taxon>Bacillota</taxon>
        <taxon>Bacilli</taxon>
        <taxon>Bacillales</taxon>
        <taxon>Bacillaceae</taxon>
        <taxon>Evansella</taxon>
    </lineage>
</organism>
<evidence type="ECO:0000256" key="3">
    <source>
        <dbReference type="ARBA" id="ARBA00012590"/>
    </source>
</evidence>
<dbReference type="PANTHER" id="PTHR31490">
    <property type="entry name" value="GLYCOSYL HYDROLASE"/>
    <property type="match status" value="1"/>
</dbReference>
<feature type="transmembrane region" description="Helical" evidence="11">
    <location>
        <begin position="7"/>
        <end position="26"/>
    </location>
</feature>